<dbReference type="RefSeq" id="WP_076462359.1">
    <property type="nucleotide sequence ID" value="NZ_FTMN01000003.1"/>
</dbReference>
<accession>A0A1N6R7S9</accession>
<organism evidence="4 5">
    <name type="scientific">Marinobacterium stanieri</name>
    <dbReference type="NCBI Taxonomy" id="49186"/>
    <lineage>
        <taxon>Bacteria</taxon>
        <taxon>Pseudomonadati</taxon>
        <taxon>Pseudomonadota</taxon>
        <taxon>Gammaproteobacteria</taxon>
        <taxon>Oceanospirillales</taxon>
        <taxon>Oceanospirillaceae</taxon>
        <taxon>Marinobacterium</taxon>
    </lineage>
</organism>
<protein>
    <submittedName>
        <fullName evidence="4">Type I restriction enzyme, S subunit</fullName>
    </submittedName>
</protein>
<dbReference type="EMBL" id="FTMN01000003">
    <property type="protein sequence ID" value="SIQ24889.1"/>
    <property type="molecule type" value="Genomic_DNA"/>
</dbReference>
<evidence type="ECO:0000313" key="5">
    <source>
        <dbReference type="Proteomes" id="UP000186895"/>
    </source>
</evidence>
<keyword evidence="1" id="KW-0680">Restriction system</keyword>
<name>A0A1N6R7S9_9GAMM</name>
<keyword evidence="5" id="KW-1185">Reference proteome</keyword>
<reference evidence="4 5" key="1">
    <citation type="submission" date="2017-01" db="EMBL/GenBank/DDBJ databases">
        <authorList>
            <person name="Mah S.A."/>
            <person name="Swanson W.J."/>
            <person name="Moy G.W."/>
            <person name="Vacquier V.D."/>
        </authorList>
    </citation>
    <scope>NUCLEOTIDE SEQUENCE [LARGE SCALE GENOMIC DNA]</scope>
    <source>
        <strain evidence="4 5">DSM 7027</strain>
    </source>
</reference>
<evidence type="ECO:0000256" key="1">
    <source>
        <dbReference type="ARBA" id="ARBA00022747"/>
    </source>
</evidence>
<evidence type="ECO:0000313" key="4">
    <source>
        <dbReference type="EMBL" id="SIQ24889.1"/>
    </source>
</evidence>
<dbReference type="STRING" id="49186.SAMN05421647_103160"/>
<dbReference type="GO" id="GO:0003677">
    <property type="term" value="F:DNA binding"/>
    <property type="evidence" value="ECO:0007669"/>
    <property type="project" value="UniProtKB-KW"/>
</dbReference>
<dbReference type="AlphaFoldDB" id="A0A1N6R7S9"/>
<dbReference type="PANTHER" id="PTHR30408">
    <property type="entry name" value="TYPE-1 RESTRICTION ENZYME ECOKI SPECIFICITY PROTEIN"/>
    <property type="match status" value="1"/>
</dbReference>
<feature type="region of interest" description="Disordered" evidence="3">
    <location>
        <begin position="439"/>
        <end position="461"/>
    </location>
</feature>
<evidence type="ECO:0000256" key="3">
    <source>
        <dbReference type="SAM" id="MobiDB-lite"/>
    </source>
</evidence>
<dbReference type="Gene3D" id="3.90.220.20">
    <property type="entry name" value="DNA methylase specificity domains"/>
    <property type="match status" value="2"/>
</dbReference>
<keyword evidence="2" id="KW-0238">DNA-binding</keyword>
<evidence type="ECO:0000256" key="2">
    <source>
        <dbReference type="ARBA" id="ARBA00023125"/>
    </source>
</evidence>
<dbReference type="PANTHER" id="PTHR30408:SF12">
    <property type="entry name" value="TYPE I RESTRICTION ENZYME MJAVIII SPECIFICITY SUBUNIT"/>
    <property type="match status" value="1"/>
</dbReference>
<dbReference type="InterPro" id="IPR052021">
    <property type="entry name" value="Type-I_RS_S_subunit"/>
</dbReference>
<dbReference type="InterPro" id="IPR044946">
    <property type="entry name" value="Restrct_endonuc_typeI_TRD_sf"/>
</dbReference>
<sequence>MSAISYKPYLQMKNTGEKWLGEIPVHWDCLNGKRLFRSVRKSAYSSDEQLAASQKYGVVPQSLMMQLNDAKVMLALKGTESFRHVEKDNFVISLRSFEGGIEHSNYVGCVSPAYTVLEPAGGLVKPTYYKYLLKSNPYISALQASTDSLRDGKSISYDQFGRIQLPVPELAEQLDIARFLDHETTKIDTLIEKQQQLIKLLKEKRQAVISHAVTKGLNPDAPMKDSGVEWLGEVPEHWSVVPLRHITPEVTVGIVVTPAKYYVDNGIPCFRSLNVKENSIEERDFVYISKASNSDLIKSQVFQGDILVVRSGQPGKAAVVLAKHDGYNCIDLIIIRKSKKIISDFLCYQINSDVCKKQISSGSGGAIQQHFNVELAKGLYVTFPPLEEQMEISKYIMKQIKAFDSLVKKAEMSIDLMKERRSALISAAVTGKIDVRNWKPQSSANKQPKTTTEPVAIPAAH</sequence>
<feature type="compositionally biased region" description="Polar residues" evidence="3">
    <location>
        <begin position="439"/>
        <end position="453"/>
    </location>
</feature>
<dbReference type="GO" id="GO:0009307">
    <property type="term" value="P:DNA restriction-modification system"/>
    <property type="evidence" value="ECO:0007669"/>
    <property type="project" value="UniProtKB-KW"/>
</dbReference>
<dbReference type="SUPFAM" id="SSF116734">
    <property type="entry name" value="DNA methylase specificity domain"/>
    <property type="match status" value="2"/>
</dbReference>
<proteinExistence type="predicted"/>
<gene>
    <name evidence="4" type="ORF">SAMN05421647_103160</name>
</gene>
<dbReference type="Proteomes" id="UP000186895">
    <property type="component" value="Unassembled WGS sequence"/>
</dbReference>
<dbReference type="Gene3D" id="1.10.287.1120">
    <property type="entry name" value="Bipartite methylase S protein"/>
    <property type="match status" value="1"/>
</dbReference>